<keyword evidence="4" id="KW-1185">Reference proteome</keyword>
<feature type="transmembrane region" description="Helical" evidence="1">
    <location>
        <begin position="51"/>
        <end position="76"/>
    </location>
</feature>
<dbReference type="EMBL" id="SNZB01000001">
    <property type="protein sequence ID" value="TDR23601.1"/>
    <property type="molecule type" value="Genomic_DNA"/>
</dbReference>
<dbReference type="InterPro" id="IPR049220">
    <property type="entry name" value="DUF6868"/>
</dbReference>
<organism evidence="3 4">
    <name type="scientific">Marinicella litoralis</name>
    <dbReference type="NCBI Taxonomy" id="644220"/>
    <lineage>
        <taxon>Bacteria</taxon>
        <taxon>Pseudomonadati</taxon>
        <taxon>Pseudomonadota</taxon>
        <taxon>Gammaproteobacteria</taxon>
        <taxon>Lysobacterales</taxon>
        <taxon>Marinicellaceae</taxon>
        <taxon>Marinicella</taxon>
    </lineage>
</organism>
<dbReference type="RefSeq" id="WP_099017772.1">
    <property type="nucleotide sequence ID" value="NZ_NIHB01000001.1"/>
</dbReference>
<evidence type="ECO:0000256" key="1">
    <source>
        <dbReference type="SAM" id="Phobius"/>
    </source>
</evidence>
<keyword evidence="1" id="KW-1133">Transmembrane helix</keyword>
<dbReference type="AlphaFoldDB" id="A0A4V3DIU6"/>
<feature type="domain" description="DUF6868" evidence="2">
    <location>
        <begin position="1"/>
        <end position="79"/>
    </location>
</feature>
<evidence type="ECO:0000259" key="2">
    <source>
        <dbReference type="Pfam" id="PF21742"/>
    </source>
</evidence>
<evidence type="ECO:0000313" key="4">
    <source>
        <dbReference type="Proteomes" id="UP000295724"/>
    </source>
</evidence>
<comment type="caution">
    <text evidence="3">The sequence shown here is derived from an EMBL/GenBank/DDBJ whole genome shotgun (WGS) entry which is preliminary data.</text>
</comment>
<feature type="transmembrane region" description="Helical" evidence="1">
    <location>
        <begin position="6"/>
        <end position="30"/>
    </location>
</feature>
<evidence type="ECO:0000313" key="3">
    <source>
        <dbReference type="EMBL" id="TDR23601.1"/>
    </source>
</evidence>
<accession>A0A4V3DIU6</accession>
<dbReference type="Proteomes" id="UP000295724">
    <property type="component" value="Unassembled WGS sequence"/>
</dbReference>
<dbReference type="Pfam" id="PF21742">
    <property type="entry name" value="DUF6868"/>
    <property type="match status" value="1"/>
</dbReference>
<keyword evidence="1" id="KW-0472">Membrane</keyword>
<dbReference type="OrthoDB" id="5918912at2"/>
<name>A0A4V3DIU6_9GAMM</name>
<proteinExistence type="predicted"/>
<gene>
    <name evidence="3" type="ORF">C8D91_0465</name>
</gene>
<sequence>MNIETIQTFLAWNLLIHAGILLFIVLLLSLGRNWVVKIHLSIFALSKDQLLRVYFNFIAAYKILVMVFVLVPYVVIRFLL</sequence>
<protein>
    <recommendedName>
        <fullName evidence="2">DUF6868 domain-containing protein</fullName>
    </recommendedName>
</protein>
<reference evidence="3 4" key="1">
    <citation type="submission" date="2019-03" db="EMBL/GenBank/DDBJ databases">
        <title>Genomic Encyclopedia of Type Strains, Phase IV (KMG-IV): sequencing the most valuable type-strain genomes for metagenomic binning, comparative biology and taxonomic classification.</title>
        <authorList>
            <person name="Goeker M."/>
        </authorList>
    </citation>
    <scope>NUCLEOTIDE SEQUENCE [LARGE SCALE GENOMIC DNA]</scope>
    <source>
        <strain evidence="3 4">DSM 25488</strain>
    </source>
</reference>
<keyword evidence="1" id="KW-0812">Transmembrane</keyword>